<proteinExistence type="predicted"/>
<dbReference type="AlphaFoldDB" id="A0A6A6F961"/>
<reference evidence="3" key="1">
    <citation type="journal article" date="2020" name="Stud. Mycol.">
        <title>101 Dothideomycetes genomes: a test case for predicting lifestyles and emergence of pathogens.</title>
        <authorList>
            <person name="Haridas S."/>
            <person name="Albert R."/>
            <person name="Binder M."/>
            <person name="Bloem J."/>
            <person name="Labutti K."/>
            <person name="Salamov A."/>
            <person name="Andreopoulos B."/>
            <person name="Baker S."/>
            <person name="Barry K."/>
            <person name="Bills G."/>
            <person name="Bluhm B."/>
            <person name="Cannon C."/>
            <person name="Castanera R."/>
            <person name="Culley D."/>
            <person name="Daum C."/>
            <person name="Ezra D."/>
            <person name="Gonzalez J."/>
            <person name="Henrissat B."/>
            <person name="Kuo A."/>
            <person name="Liang C."/>
            <person name="Lipzen A."/>
            <person name="Lutzoni F."/>
            <person name="Magnuson J."/>
            <person name="Mondo S."/>
            <person name="Nolan M."/>
            <person name="Ohm R."/>
            <person name="Pangilinan J."/>
            <person name="Park H.-J."/>
            <person name="Ramirez L."/>
            <person name="Alfaro M."/>
            <person name="Sun H."/>
            <person name="Tritt A."/>
            <person name="Yoshinaga Y."/>
            <person name="Zwiers L.-H."/>
            <person name="Turgeon B."/>
            <person name="Goodwin S."/>
            <person name="Spatafora J."/>
            <person name="Crous P."/>
            <person name="Grigoriev I."/>
        </authorList>
    </citation>
    <scope>NUCLEOTIDE SEQUENCE</scope>
    <source>
        <strain evidence="3">SCOH1-5</strain>
    </source>
</reference>
<accession>A0A6A6F961</accession>
<evidence type="ECO:0000313" key="3">
    <source>
        <dbReference type="EMBL" id="KAF2209923.1"/>
    </source>
</evidence>
<keyword evidence="4" id="KW-1185">Reference proteome</keyword>
<sequence>MIIPTRKCFLLLPLLPFATCDSKFCSTVRAALVPSIINGNRDEDAKFCNNHHRGYVDFYGDRNQRGFHKYYHERNNNGHPVSSPRTKAQRETHFPGSDTACSTVAAATNKRVRRGPKDDDDDRNVLHSAMNRPPPCPAGSSKISSACSCLSLQRKTATVTSVVHSTATATTTTTTTTTTVVTETVTSPEATAFVGPDYCTKSTSTVFGVADQETRLEMFYPDARLQRLVNADPNAIPFLYRRGTLRDGFNEEFLYMADATSGGQVTLAATAPAGGRQLQCDLTPVRDFPITCYNILGQAMVWYRLAMDPAYLHLGLAVPAGATPAQALVG</sequence>
<evidence type="ECO:0000313" key="4">
    <source>
        <dbReference type="Proteomes" id="UP000799539"/>
    </source>
</evidence>
<evidence type="ECO:0000256" key="1">
    <source>
        <dbReference type="SAM" id="MobiDB-lite"/>
    </source>
</evidence>
<feature type="region of interest" description="Disordered" evidence="1">
    <location>
        <begin position="111"/>
        <end position="139"/>
    </location>
</feature>
<protein>
    <submittedName>
        <fullName evidence="3">Uncharacterized protein</fullName>
    </submittedName>
</protein>
<dbReference type="Proteomes" id="UP000799539">
    <property type="component" value="Unassembled WGS sequence"/>
</dbReference>
<dbReference type="EMBL" id="ML992684">
    <property type="protein sequence ID" value="KAF2209923.1"/>
    <property type="molecule type" value="Genomic_DNA"/>
</dbReference>
<name>A0A6A6F961_9PEZI</name>
<feature type="chain" id="PRO_5025525318" evidence="2">
    <location>
        <begin position="21"/>
        <end position="330"/>
    </location>
</feature>
<feature type="compositionally biased region" description="Polar residues" evidence="1">
    <location>
        <begin position="77"/>
        <end position="86"/>
    </location>
</feature>
<keyword evidence="2" id="KW-0732">Signal</keyword>
<evidence type="ECO:0000256" key="2">
    <source>
        <dbReference type="SAM" id="SignalP"/>
    </source>
</evidence>
<feature type="signal peptide" evidence="2">
    <location>
        <begin position="1"/>
        <end position="20"/>
    </location>
</feature>
<feature type="region of interest" description="Disordered" evidence="1">
    <location>
        <begin position="74"/>
        <end position="99"/>
    </location>
</feature>
<gene>
    <name evidence="3" type="ORF">CERZMDRAFT_86567</name>
</gene>
<organism evidence="3 4">
    <name type="scientific">Cercospora zeae-maydis SCOH1-5</name>
    <dbReference type="NCBI Taxonomy" id="717836"/>
    <lineage>
        <taxon>Eukaryota</taxon>
        <taxon>Fungi</taxon>
        <taxon>Dikarya</taxon>
        <taxon>Ascomycota</taxon>
        <taxon>Pezizomycotina</taxon>
        <taxon>Dothideomycetes</taxon>
        <taxon>Dothideomycetidae</taxon>
        <taxon>Mycosphaerellales</taxon>
        <taxon>Mycosphaerellaceae</taxon>
        <taxon>Cercospora</taxon>
    </lineage>
</organism>